<organism evidence="1 2">
    <name type="scientific">Choiromyces venosus 120613-1</name>
    <dbReference type="NCBI Taxonomy" id="1336337"/>
    <lineage>
        <taxon>Eukaryota</taxon>
        <taxon>Fungi</taxon>
        <taxon>Dikarya</taxon>
        <taxon>Ascomycota</taxon>
        <taxon>Pezizomycotina</taxon>
        <taxon>Pezizomycetes</taxon>
        <taxon>Pezizales</taxon>
        <taxon>Tuberaceae</taxon>
        <taxon>Choiromyces</taxon>
    </lineage>
</organism>
<dbReference type="OrthoDB" id="61116at2759"/>
<dbReference type="EMBL" id="ML120374">
    <property type="protein sequence ID" value="RPB01254.1"/>
    <property type="molecule type" value="Genomic_DNA"/>
</dbReference>
<reference evidence="1 2" key="1">
    <citation type="journal article" date="2018" name="Nat. Ecol. Evol.">
        <title>Pezizomycetes genomes reveal the molecular basis of ectomycorrhizal truffle lifestyle.</title>
        <authorList>
            <person name="Murat C."/>
            <person name="Payen T."/>
            <person name="Noel B."/>
            <person name="Kuo A."/>
            <person name="Morin E."/>
            <person name="Chen J."/>
            <person name="Kohler A."/>
            <person name="Krizsan K."/>
            <person name="Balestrini R."/>
            <person name="Da Silva C."/>
            <person name="Montanini B."/>
            <person name="Hainaut M."/>
            <person name="Levati E."/>
            <person name="Barry K.W."/>
            <person name="Belfiori B."/>
            <person name="Cichocki N."/>
            <person name="Clum A."/>
            <person name="Dockter R.B."/>
            <person name="Fauchery L."/>
            <person name="Guy J."/>
            <person name="Iotti M."/>
            <person name="Le Tacon F."/>
            <person name="Lindquist E.A."/>
            <person name="Lipzen A."/>
            <person name="Malagnac F."/>
            <person name="Mello A."/>
            <person name="Molinier V."/>
            <person name="Miyauchi S."/>
            <person name="Poulain J."/>
            <person name="Riccioni C."/>
            <person name="Rubini A."/>
            <person name="Sitrit Y."/>
            <person name="Splivallo R."/>
            <person name="Traeger S."/>
            <person name="Wang M."/>
            <person name="Zifcakova L."/>
            <person name="Wipf D."/>
            <person name="Zambonelli A."/>
            <person name="Paolocci F."/>
            <person name="Nowrousian M."/>
            <person name="Ottonello S."/>
            <person name="Baldrian P."/>
            <person name="Spatafora J.W."/>
            <person name="Henrissat B."/>
            <person name="Nagy L.G."/>
            <person name="Aury J.M."/>
            <person name="Wincker P."/>
            <person name="Grigoriev I.V."/>
            <person name="Bonfante P."/>
            <person name="Martin F.M."/>
        </authorList>
    </citation>
    <scope>NUCLEOTIDE SEQUENCE [LARGE SCALE GENOMIC DNA]</scope>
    <source>
        <strain evidence="1 2">120613-1</strain>
    </source>
</reference>
<dbReference type="Proteomes" id="UP000276215">
    <property type="component" value="Unassembled WGS sequence"/>
</dbReference>
<gene>
    <name evidence="1" type="ORF">L873DRAFT_669067</name>
</gene>
<accession>A0A3N4JSC5</accession>
<keyword evidence="2" id="KW-1185">Reference proteome</keyword>
<protein>
    <submittedName>
        <fullName evidence="1">Uncharacterized protein</fullName>
    </submittedName>
</protein>
<name>A0A3N4JSC5_9PEZI</name>
<dbReference type="AlphaFoldDB" id="A0A3N4JSC5"/>
<proteinExistence type="predicted"/>
<evidence type="ECO:0000313" key="2">
    <source>
        <dbReference type="Proteomes" id="UP000276215"/>
    </source>
</evidence>
<evidence type="ECO:0000313" key="1">
    <source>
        <dbReference type="EMBL" id="RPB01254.1"/>
    </source>
</evidence>
<sequence length="109" mass="12560">MHLSQTLMTHDLASGITAALTGIWITNEPRLYTFIFKCLFLQLGTEFVSQWDWVKITSSRGPIFHVESQARWPQSVLVFRWRRKSMGEEGVHRIAVEKLRAENALLTAT</sequence>